<sequence>MEDPVKPIEEELGYLRDEFAATKQVRDEFAKQSIIYHQLQSKCKDDPSQAKISRPKNDIQNIPKSQHDDQIRDLDREIKDYLSRIHDQETRLPGNNGLYLQLIVGNLNVTLPTSELKRKYKESYEEWKLGVSIAIAIFSVFNLIFSHRLTDALHYFLILWFYCTLTIRESILVANGSRIRGWWVSHHYVSAFLTGIHILWPADAHEYMRFRTKFVVLSLMISLVQIIQYTYQSGLLYRLRSLRKVDFLHITVDGIPSWAVASKDALALYVVTPFLIMIYAYQFYLSVALLMLWLSIEPTDGPSNTWQLKQDNNFDAKFPSFSLQIIWMSTLYLILALGNFSTLMMTLYSKKKLKELKPKPN</sequence>
<reference evidence="8 9" key="1">
    <citation type="submission" date="2021-04" db="EMBL/GenBank/DDBJ databases">
        <authorList>
            <person name="Bliznina A."/>
        </authorList>
    </citation>
    <scope>NUCLEOTIDE SEQUENCE [LARGE SCALE GENOMIC DNA]</scope>
</reference>
<feature type="region of interest" description="Disordered" evidence="6">
    <location>
        <begin position="41"/>
        <end position="66"/>
    </location>
</feature>
<organism evidence="8 9">
    <name type="scientific">Oikopleura dioica</name>
    <name type="common">Tunicate</name>
    <dbReference type="NCBI Taxonomy" id="34765"/>
    <lineage>
        <taxon>Eukaryota</taxon>
        <taxon>Metazoa</taxon>
        <taxon>Chordata</taxon>
        <taxon>Tunicata</taxon>
        <taxon>Appendicularia</taxon>
        <taxon>Copelata</taxon>
        <taxon>Oikopleuridae</taxon>
        <taxon>Oikopleura</taxon>
    </lineage>
</organism>
<evidence type="ECO:0000256" key="2">
    <source>
        <dbReference type="ARBA" id="ARBA00009700"/>
    </source>
</evidence>
<keyword evidence="5 7" id="KW-0472">Membrane</keyword>
<feature type="transmembrane region" description="Helical" evidence="7">
    <location>
        <begin position="214"/>
        <end position="231"/>
    </location>
</feature>
<evidence type="ECO:0000256" key="3">
    <source>
        <dbReference type="ARBA" id="ARBA00022692"/>
    </source>
</evidence>
<dbReference type="Pfam" id="PF07851">
    <property type="entry name" value="TMEM120A-B"/>
    <property type="match status" value="1"/>
</dbReference>
<accession>A0ABN7T9V2</accession>
<feature type="transmembrane region" description="Helical" evidence="7">
    <location>
        <begin position="152"/>
        <end position="171"/>
    </location>
</feature>
<feature type="transmembrane region" description="Helical" evidence="7">
    <location>
        <begin position="183"/>
        <end position="202"/>
    </location>
</feature>
<proteinExistence type="inferred from homology"/>
<feature type="transmembrane region" description="Helical" evidence="7">
    <location>
        <begin position="325"/>
        <end position="348"/>
    </location>
</feature>
<evidence type="ECO:0000313" key="9">
    <source>
        <dbReference type="Proteomes" id="UP001158576"/>
    </source>
</evidence>
<keyword evidence="4 7" id="KW-1133">Transmembrane helix</keyword>
<dbReference type="Proteomes" id="UP001158576">
    <property type="component" value="Chromosome 2"/>
</dbReference>
<dbReference type="PANTHER" id="PTHR21433">
    <property type="entry name" value="TRANSMEMBRANE PROTEIN INDUCED BY TUMOR NECROSIS FACTOR ALPHA"/>
    <property type="match status" value="1"/>
</dbReference>
<feature type="transmembrane region" description="Helical" evidence="7">
    <location>
        <begin position="127"/>
        <end position="146"/>
    </location>
</feature>
<comment type="similarity">
    <text evidence="2">Belongs to the TMEM120 family.</text>
</comment>
<name>A0ABN7T9V2_OIKDI</name>
<evidence type="ECO:0000256" key="4">
    <source>
        <dbReference type="ARBA" id="ARBA00022989"/>
    </source>
</evidence>
<comment type="subcellular location">
    <subcellularLocation>
        <location evidence="1">Nucleus inner membrane</location>
        <topology evidence="1">Multi-pass membrane protein</topology>
    </subcellularLocation>
</comment>
<protein>
    <submittedName>
        <fullName evidence="8">Oidioi.mRNA.OKI2018_I69.chr2.g6514.t1.cds</fullName>
    </submittedName>
</protein>
<gene>
    <name evidence="8" type="ORF">OKIOD_LOCUS15279</name>
</gene>
<dbReference type="InterPro" id="IPR012926">
    <property type="entry name" value="TMEM120A/B"/>
</dbReference>
<dbReference type="EMBL" id="OU015567">
    <property type="protein sequence ID" value="CAG5112285.1"/>
    <property type="molecule type" value="Genomic_DNA"/>
</dbReference>
<evidence type="ECO:0000256" key="1">
    <source>
        <dbReference type="ARBA" id="ARBA00004473"/>
    </source>
</evidence>
<keyword evidence="9" id="KW-1185">Reference proteome</keyword>
<feature type="transmembrane region" description="Helical" evidence="7">
    <location>
        <begin position="266"/>
        <end position="296"/>
    </location>
</feature>
<dbReference type="PANTHER" id="PTHR21433:SF0">
    <property type="entry name" value="TRANSMEMBRANE PROTEIN 120 HOMOLOG"/>
    <property type="match status" value="1"/>
</dbReference>
<evidence type="ECO:0000313" key="8">
    <source>
        <dbReference type="EMBL" id="CAG5112285.1"/>
    </source>
</evidence>
<evidence type="ECO:0000256" key="5">
    <source>
        <dbReference type="ARBA" id="ARBA00023136"/>
    </source>
</evidence>
<evidence type="ECO:0000256" key="7">
    <source>
        <dbReference type="SAM" id="Phobius"/>
    </source>
</evidence>
<evidence type="ECO:0000256" key="6">
    <source>
        <dbReference type="SAM" id="MobiDB-lite"/>
    </source>
</evidence>
<keyword evidence="3 7" id="KW-0812">Transmembrane</keyword>